<dbReference type="AlphaFoldDB" id="A0ABD3QQR4"/>
<evidence type="ECO:0000256" key="1">
    <source>
        <dbReference type="SAM" id="MobiDB-lite"/>
    </source>
</evidence>
<organism evidence="3 4">
    <name type="scientific">Stephanodiscus triporus</name>
    <dbReference type="NCBI Taxonomy" id="2934178"/>
    <lineage>
        <taxon>Eukaryota</taxon>
        <taxon>Sar</taxon>
        <taxon>Stramenopiles</taxon>
        <taxon>Ochrophyta</taxon>
        <taxon>Bacillariophyta</taxon>
        <taxon>Coscinodiscophyceae</taxon>
        <taxon>Thalassiosirophycidae</taxon>
        <taxon>Stephanodiscales</taxon>
        <taxon>Stephanodiscaceae</taxon>
        <taxon>Stephanodiscus</taxon>
    </lineage>
</organism>
<dbReference type="Proteomes" id="UP001530315">
    <property type="component" value="Unassembled WGS sequence"/>
</dbReference>
<feature type="region of interest" description="Disordered" evidence="1">
    <location>
        <begin position="1"/>
        <end position="37"/>
    </location>
</feature>
<evidence type="ECO:0000256" key="2">
    <source>
        <dbReference type="SAM" id="Phobius"/>
    </source>
</evidence>
<name>A0ABD3QQR4_9STRA</name>
<evidence type="ECO:0008006" key="5">
    <source>
        <dbReference type="Google" id="ProtNLM"/>
    </source>
</evidence>
<sequence length="332" mass="37567">MELTEITDAASDRNASGVGGSAVSATRESKGQDDKNGGLLVRPNEIAVYIQRSSVRLDDVLYFLTNVEPARFNFPKPPGLLLSDDAWAALQLRVDHAARNILDPHRYYAAAACVSVLITIVFYAIRPGYDRRSIHATVGEEDRGVDDDEIYDDYIQDDLWEKNHSVDDVVVAELNYLNSNLDRPMWVWRIGLFVSVALLFASVISIVVLMERRNAKIDAEIIRAIEEIRQRFEDEGIGVEYRTRSSHPAGAVFFFFGRYIRPTRVVVFYYLDDDCPPTQRRRAGGDGGRPGTSSRARSFFSDDYQRRYFPPMPARSTDDYNDVLAQSSFSII</sequence>
<evidence type="ECO:0000313" key="3">
    <source>
        <dbReference type="EMBL" id="KAL3802565.1"/>
    </source>
</evidence>
<feature type="transmembrane region" description="Helical" evidence="2">
    <location>
        <begin position="186"/>
        <end position="209"/>
    </location>
</feature>
<comment type="caution">
    <text evidence="3">The sequence shown here is derived from an EMBL/GenBank/DDBJ whole genome shotgun (WGS) entry which is preliminary data.</text>
</comment>
<proteinExistence type="predicted"/>
<keyword evidence="2" id="KW-1133">Transmembrane helix</keyword>
<keyword evidence="4" id="KW-1185">Reference proteome</keyword>
<accession>A0ABD3QQR4</accession>
<dbReference type="EMBL" id="JALLAZ020000143">
    <property type="protein sequence ID" value="KAL3802565.1"/>
    <property type="molecule type" value="Genomic_DNA"/>
</dbReference>
<keyword evidence="2" id="KW-0812">Transmembrane</keyword>
<reference evidence="3 4" key="1">
    <citation type="submission" date="2024-10" db="EMBL/GenBank/DDBJ databases">
        <title>Updated reference genomes for cyclostephanoid diatoms.</title>
        <authorList>
            <person name="Roberts W.R."/>
            <person name="Alverson A.J."/>
        </authorList>
    </citation>
    <scope>NUCLEOTIDE SEQUENCE [LARGE SCALE GENOMIC DNA]</scope>
    <source>
        <strain evidence="3 4">AJA276-08</strain>
    </source>
</reference>
<feature type="compositionally biased region" description="Basic and acidic residues" evidence="1">
    <location>
        <begin position="27"/>
        <end position="36"/>
    </location>
</feature>
<evidence type="ECO:0000313" key="4">
    <source>
        <dbReference type="Proteomes" id="UP001530315"/>
    </source>
</evidence>
<keyword evidence="2" id="KW-0472">Membrane</keyword>
<feature type="transmembrane region" description="Helical" evidence="2">
    <location>
        <begin position="107"/>
        <end position="125"/>
    </location>
</feature>
<protein>
    <recommendedName>
        <fullName evidence="5">Transmembrane protein</fullName>
    </recommendedName>
</protein>
<gene>
    <name evidence="3" type="ORF">ACHAW5_002128</name>
</gene>